<evidence type="ECO:0000313" key="6">
    <source>
        <dbReference type="Proteomes" id="UP000256561"/>
    </source>
</evidence>
<dbReference type="InterPro" id="IPR011059">
    <property type="entry name" value="Metal-dep_hydrolase_composite"/>
</dbReference>
<dbReference type="EMBL" id="QRHA01000001">
    <property type="protein sequence ID" value="RDV29235.1"/>
    <property type="molecule type" value="Genomic_DNA"/>
</dbReference>
<keyword evidence="2" id="KW-0378">Hydrolase</keyword>
<name>A0A3D8MEI1_9ALTE</name>
<evidence type="ECO:0000256" key="1">
    <source>
        <dbReference type="ARBA" id="ARBA00006745"/>
    </source>
</evidence>
<dbReference type="AlphaFoldDB" id="A0A3D8MEI1"/>
<dbReference type="InterPro" id="IPR050287">
    <property type="entry name" value="MTA/SAH_deaminase"/>
</dbReference>
<protein>
    <submittedName>
        <fullName evidence="5">S-adenosylhomocysteine deaminase</fullName>
    </submittedName>
</protein>
<gene>
    <name evidence="5" type="ORF">DXV75_01895</name>
</gene>
<dbReference type="OrthoDB" id="9782972at2"/>
<comment type="caution">
    <text evidence="5">The sequence shown here is derived from an EMBL/GenBank/DDBJ whole genome shotgun (WGS) entry which is preliminary data.</text>
</comment>
<dbReference type="PANTHER" id="PTHR43794">
    <property type="entry name" value="AMINOHYDROLASE SSNA-RELATED"/>
    <property type="match status" value="1"/>
</dbReference>
<dbReference type="Pfam" id="PF01979">
    <property type="entry name" value="Amidohydro_1"/>
    <property type="match status" value="1"/>
</dbReference>
<feature type="domain" description="Amidohydrolase-related" evidence="4">
    <location>
        <begin position="91"/>
        <end position="439"/>
    </location>
</feature>
<accession>A0A3D8MEI1</accession>
<dbReference type="InterPro" id="IPR032466">
    <property type="entry name" value="Metal_Hydrolase"/>
</dbReference>
<dbReference type="SUPFAM" id="SSF51556">
    <property type="entry name" value="Metallo-dependent hydrolases"/>
    <property type="match status" value="1"/>
</dbReference>
<dbReference type="Gene3D" id="2.30.40.10">
    <property type="entry name" value="Urease, subunit C, domain 1"/>
    <property type="match status" value="1"/>
</dbReference>
<reference evidence="6" key="1">
    <citation type="submission" date="2018-08" db="EMBL/GenBank/DDBJ databases">
        <authorList>
            <person name="Zhang J."/>
            <person name="Du Z.-J."/>
        </authorList>
    </citation>
    <scope>NUCLEOTIDE SEQUENCE [LARGE SCALE GENOMIC DNA]</scope>
    <source>
        <strain evidence="6">KCTC 52655</strain>
    </source>
</reference>
<sequence length="476" mass="52493">MNVITLNRSHSVTRFHLGKQALISLAASLSFSLQAATQLFSNATIVPVDTAQPEHFKGYLLIEDERIVELGAGQYSGAIKPDSVIDAQGKIILPGFVSGHNHLWQSAFRGIAQDQELHGWLQALHRTYGQYFGSGDFYHFTLHGALDQLAHGITTCYNHSQRLASGEQDYLESLTASLDSGQNTVFAYNPDLKLTDSEVARNFNTLVQRYADERQPLNLMGFSLNAVANFYATERLGFELSLARQHNITLQYHYLEPFEQAAQDRLKWPLMKQAGAAADFVSFAHFVHPDESILQDIAQAGGAMIWNPLSNGRLASGLPDIPRYLKTGLKVGMGVDGAASADIADPFENMRMGLYAIRMKYQDAEILDPMTMLRLHTLETAKVLKIDHQVGSLVAGKRADFLILDTRSPLSGPVFDPASHVVFSLNASNIEAVYVNGERLVHRGESTRFEEQPLAAEVAGRIGRIADLARDALALE</sequence>
<evidence type="ECO:0000313" key="5">
    <source>
        <dbReference type="EMBL" id="RDV29235.1"/>
    </source>
</evidence>
<feature type="signal peptide" evidence="3">
    <location>
        <begin position="1"/>
        <end position="35"/>
    </location>
</feature>
<comment type="similarity">
    <text evidence="1">Belongs to the metallo-dependent hydrolases superfamily. ATZ/TRZ family.</text>
</comment>
<keyword evidence="6" id="KW-1185">Reference proteome</keyword>
<evidence type="ECO:0000259" key="4">
    <source>
        <dbReference type="Pfam" id="PF01979"/>
    </source>
</evidence>
<dbReference type="Gene3D" id="3.20.20.140">
    <property type="entry name" value="Metal-dependent hydrolases"/>
    <property type="match status" value="1"/>
</dbReference>
<evidence type="ECO:0000256" key="2">
    <source>
        <dbReference type="ARBA" id="ARBA00022801"/>
    </source>
</evidence>
<dbReference type="Proteomes" id="UP000256561">
    <property type="component" value="Unassembled WGS sequence"/>
</dbReference>
<dbReference type="InterPro" id="IPR006680">
    <property type="entry name" value="Amidohydro-rel"/>
</dbReference>
<organism evidence="5 6">
    <name type="scientific">Alteromonas aestuariivivens</name>
    <dbReference type="NCBI Taxonomy" id="1938339"/>
    <lineage>
        <taxon>Bacteria</taxon>
        <taxon>Pseudomonadati</taxon>
        <taxon>Pseudomonadota</taxon>
        <taxon>Gammaproteobacteria</taxon>
        <taxon>Alteromonadales</taxon>
        <taxon>Alteromonadaceae</taxon>
        <taxon>Alteromonas/Salinimonas group</taxon>
        <taxon>Alteromonas</taxon>
    </lineage>
</organism>
<dbReference type="PANTHER" id="PTHR43794:SF11">
    <property type="entry name" value="AMIDOHYDROLASE-RELATED DOMAIN-CONTAINING PROTEIN"/>
    <property type="match status" value="1"/>
</dbReference>
<proteinExistence type="inferred from homology"/>
<keyword evidence="3" id="KW-0732">Signal</keyword>
<evidence type="ECO:0000256" key="3">
    <source>
        <dbReference type="SAM" id="SignalP"/>
    </source>
</evidence>
<dbReference type="SUPFAM" id="SSF51338">
    <property type="entry name" value="Composite domain of metallo-dependent hydrolases"/>
    <property type="match status" value="1"/>
</dbReference>
<feature type="chain" id="PRO_5017594071" evidence="3">
    <location>
        <begin position="36"/>
        <end position="476"/>
    </location>
</feature>
<dbReference type="GO" id="GO:0016810">
    <property type="term" value="F:hydrolase activity, acting on carbon-nitrogen (but not peptide) bonds"/>
    <property type="evidence" value="ECO:0007669"/>
    <property type="project" value="InterPro"/>
</dbReference>